<evidence type="ECO:0000313" key="4">
    <source>
        <dbReference type="Proteomes" id="UP000298050"/>
    </source>
</evidence>
<evidence type="ECO:0000313" key="3">
    <source>
        <dbReference type="EMBL" id="TGD72664.1"/>
    </source>
</evidence>
<dbReference type="EMBL" id="SRLE01000009">
    <property type="protein sequence ID" value="TGD72664.1"/>
    <property type="molecule type" value="Genomic_DNA"/>
</dbReference>
<dbReference type="AlphaFoldDB" id="A0A4Z0LZK8"/>
<dbReference type="InterPro" id="IPR050563">
    <property type="entry name" value="4-hydroxybenzoyl-CoA_TE"/>
</dbReference>
<dbReference type="PIRSF" id="PIRSF003230">
    <property type="entry name" value="YbgC"/>
    <property type="match status" value="1"/>
</dbReference>
<comment type="caution">
    <text evidence="3">The sequence shown here is derived from an EMBL/GenBank/DDBJ whole genome shotgun (WGS) entry which is preliminary data.</text>
</comment>
<proteinExistence type="inferred from homology"/>
<dbReference type="Proteomes" id="UP000298050">
    <property type="component" value="Unassembled WGS sequence"/>
</dbReference>
<evidence type="ECO:0000256" key="1">
    <source>
        <dbReference type="ARBA" id="ARBA00005953"/>
    </source>
</evidence>
<dbReference type="PANTHER" id="PTHR31793">
    <property type="entry name" value="4-HYDROXYBENZOYL-COA THIOESTERASE FAMILY MEMBER"/>
    <property type="match status" value="1"/>
</dbReference>
<dbReference type="SUPFAM" id="SSF54637">
    <property type="entry name" value="Thioesterase/thiol ester dehydrase-isomerase"/>
    <property type="match status" value="1"/>
</dbReference>
<dbReference type="GO" id="GO:0047617">
    <property type="term" value="F:fatty acyl-CoA hydrolase activity"/>
    <property type="evidence" value="ECO:0007669"/>
    <property type="project" value="TreeGrafter"/>
</dbReference>
<dbReference type="RefSeq" id="WP_135444996.1">
    <property type="nucleotide sequence ID" value="NZ_SRLE01000009.1"/>
</dbReference>
<dbReference type="OrthoDB" id="9800856at2"/>
<keyword evidence="2" id="KW-0378">Hydrolase</keyword>
<dbReference type="Gene3D" id="3.10.129.10">
    <property type="entry name" value="Hotdog Thioesterase"/>
    <property type="match status" value="1"/>
</dbReference>
<dbReference type="PANTHER" id="PTHR31793:SF27">
    <property type="entry name" value="NOVEL THIOESTERASE SUPERFAMILY DOMAIN AND SAPOSIN A-TYPE DOMAIN CONTAINING PROTEIN (0610012H03RIK)"/>
    <property type="match status" value="1"/>
</dbReference>
<sequence length="140" mass="16080">MPDLSVAEVELEIPFHDVDSYRVVWHGNYPKYFEIARCRLLDQLHINYADMEAMGYFFPVIEMDLKYLRPIVFGQRVKVSAKLEEWRNKLVITYRIRDIDSGETLTKGSTSQVAVSPQGVIQYDAPDALVASVERVLGAR</sequence>
<dbReference type="Pfam" id="PF13279">
    <property type="entry name" value="4HBT_2"/>
    <property type="match status" value="1"/>
</dbReference>
<dbReference type="InterPro" id="IPR006684">
    <property type="entry name" value="YbgC/YbaW"/>
</dbReference>
<keyword evidence="4" id="KW-1185">Reference proteome</keyword>
<organism evidence="3 4">
    <name type="scientific">Mangrovimicrobium sediminis</name>
    <dbReference type="NCBI Taxonomy" id="2562682"/>
    <lineage>
        <taxon>Bacteria</taxon>
        <taxon>Pseudomonadati</taxon>
        <taxon>Pseudomonadota</taxon>
        <taxon>Gammaproteobacteria</taxon>
        <taxon>Cellvibrionales</taxon>
        <taxon>Halieaceae</taxon>
        <taxon>Mangrovimicrobium</taxon>
    </lineage>
</organism>
<dbReference type="CDD" id="cd00586">
    <property type="entry name" value="4HBT"/>
    <property type="match status" value="1"/>
</dbReference>
<protein>
    <submittedName>
        <fullName evidence="3">Acyl-CoA thioesterase</fullName>
    </submittedName>
</protein>
<gene>
    <name evidence="3" type="ORF">E4634_14175</name>
</gene>
<comment type="similarity">
    <text evidence="1">Belongs to the 4-hydroxybenzoyl-CoA thioesterase family.</text>
</comment>
<accession>A0A4Z0LZK8</accession>
<evidence type="ECO:0000256" key="2">
    <source>
        <dbReference type="ARBA" id="ARBA00022801"/>
    </source>
</evidence>
<name>A0A4Z0LZK8_9GAMM</name>
<reference evidence="3 4" key="1">
    <citation type="submission" date="2019-04" db="EMBL/GenBank/DDBJ databases">
        <title>Taxonomy of novel Haliea sp. from mangrove soil of West Coast of India.</title>
        <authorList>
            <person name="Verma A."/>
            <person name="Kumar P."/>
            <person name="Krishnamurthi S."/>
        </authorList>
    </citation>
    <scope>NUCLEOTIDE SEQUENCE [LARGE SCALE GENOMIC DNA]</scope>
    <source>
        <strain evidence="3 4">SAOS-164</strain>
    </source>
</reference>
<dbReference type="InterPro" id="IPR029069">
    <property type="entry name" value="HotDog_dom_sf"/>
</dbReference>